<dbReference type="GO" id="GO:0061617">
    <property type="term" value="C:MICOS complex"/>
    <property type="evidence" value="ECO:0007669"/>
    <property type="project" value="UniProtKB-UniRule"/>
</dbReference>
<comment type="subunit">
    <text evidence="9">Component of the mitochondrial contact site and cristae organizing system (MICOS) complex.</text>
</comment>
<evidence type="ECO:0000256" key="1">
    <source>
        <dbReference type="ARBA" id="ARBA00004434"/>
    </source>
</evidence>
<proteinExistence type="evidence at transcript level"/>
<comment type="similarity">
    <text evidence="2 9">Belongs to the MICOS complex subunit Mic13 family.</text>
</comment>
<protein>
    <recommendedName>
        <fullName evidence="3 9">MICOS complex subunit MIC13</fullName>
    </recommendedName>
</protein>
<organism evidence="10">
    <name type="scientific">Phallusia mammillata</name>
    <dbReference type="NCBI Taxonomy" id="59560"/>
    <lineage>
        <taxon>Eukaryota</taxon>
        <taxon>Metazoa</taxon>
        <taxon>Chordata</taxon>
        <taxon>Tunicata</taxon>
        <taxon>Ascidiacea</taxon>
        <taxon>Phlebobranchia</taxon>
        <taxon>Ascidiidae</taxon>
        <taxon>Phallusia</taxon>
    </lineage>
</organism>
<keyword evidence="6" id="KW-1133">Transmembrane helix</keyword>
<dbReference type="GO" id="GO:0042407">
    <property type="term" value="P:cristae formation"/>
    <property type="evidence" value="ECO:0007669"/>
    <property type="project" value="TreeGrafter"/>
</dbReference>
<evidence type="ECO:0000256" key="4">
    <source>
        <dbReference type="ARBA" id="ARBA00022692"/>
    </source>
</evidence>
<evidence type="ECO:0000256" key="8">
    <source>
        <dbReference type="ARBA" id="ARBA00023136"/>
    </source>
</evidence>
<accession>A0A6F9DIY4</accession>
<evidence type="ECO:0000313" key="10">
    <source>
        <dbReference type="EMBL" id="CAB3263099.1"/>
    </source>
</evidence>
<dbReference type="AlphaFoldDB" id="A0A6F9DIY4"/>
<keyword evidence="8" id="KW-0472">Membrane</keyword>
<sequence length="107" mass="11572">MSSAIASAAKFSGKVGIFGGAVYLTTRNGLWGDDTDQSLTAIKNITENVDNRLGGNYLTKVGLPTNTNLGEKWNYGVDKSINFLADAPDNLTNQCKKCYQYLSDKAK</sequence>
<name>A0A6F9DIY4_9ASCI</name>
<evidence type="ECO:0000256" key="3">
    <source>
        <dbReference type="ARBA" id="ARBA00018172"/>
    </source>
</evidence>
<dbReference type="EMBL" id="LR787237">
    <property type="protein sequence ID" value="CAB3263099.1"/>
    <property type="molecule type" value="mRNA"/>
</dbReference>
<evidence type="ECO:0000256" key="9">
    <source>
        <dbReference type="RuleBase" id="RU363009"/>
    </source>
</evidence>
<dbReference type="GO" id="GO:0044284">
    <property type="term" value="C:mitochondrial crista junction"/>
    <property type="evidence" value="ECO:0007669"/>
    <property type="project" value="TreeGrafter"/>
</dbReference>
<dbReference type="InterPro" id="IPR026769">
    <property type="entry name" value="Mic13"/>
</dbReference>
<keyword evidence="4" id="KW-0812">Transmembrane</keyword>
<keyword evidence="7 9" id="KW-0496">Mitochondrion</keyword>
<dbReference type="PANTHER" id="PTHR31816">
    <property type="entry name" value="MICOS COMPLEX SUBUNIT MIC13"/>
    <property type="match status" value="1"/>
</dbReference>
<keyword evidence="5 9" id="KW-0999">Mitochondrion inner membrane</keyword>
<dbReference type="PANTHER" id="PTHR31816:SF3">
    <property type="entry name" value="MICOS COMPLEX SUBUNIT MIC13"/>
    <property type="match status" value="1"/>
</dbReference>
<comment type="function">
    <text evidence="9">Component of the MICOS complex, a large protein complex of the mitochondrial inner membrane that plays crucial roles in the maintenance of crista junctions, inner membrane architecture, and formation of contact sites to the outer membrane.</text>
</comment>
<gene>
    <name evidence="10" type="primary">LOC101242704</name>
</gene>
<reference evidence="10" key="1">
    <citation type="submission" date="2020-04" db="EMBL/GenBank/DDBJ databases">
        <authorList>
            <person name="Neveu A P."/>
        </authorList>
    </citation>
    <scope>NUCLEOTIDE SEQUENCE</scope>
    <source>
        <tissue evidence="10">Whole embryo</tissue>
    </source>
</reference>
<evidence type="ECO:0000256" key="2">
    <source>
        <dbReference type="ARBA" id="ARBA00006771"/>
    </source>
</evidence>
<evidence type="ECO:0000256" key="7">
    <source>
        <dbReference type="ARBA" id="ARBA00023128"/>
    </source>
</evidence>
<evidence type="ECO:0000256" key="6">
    <source>
        <dbReference type="ARBA" id="ARBA00022989"/>
    </source>
</evidence>
<comment type="subcellular location">
    <subcellularLocation>
        <location evidence="1 9">Mitochondrion inner membrane</location>
        <topology evidence="1 9">Single-pass membrane protein</topology>
    </subcellularLocation>
</comment>
<evidence type="ECO:0000256" key="5">
    <source>
        <dbReference type="ARBA" id="ARBA00022792"/>
    </source>
</evidence>
<dbReference type="Pfam" id="PF15884">
    <property type="entry name" value="QIL1"/>
    <property type="match status" value="1"/>
</dbReference>